<feature type="compositionally biased region" description="Polar residues" evidence="1">
    <location>
        <begin position="1"/>
        <end position="17"/>
    </location>
</feature>
<keyword evidence="3" id="KW-1185">Reference proteome</keyword>
<accession>A0A9W4UNX4</accession>
<feature type="compositionally biased region" description="Low complexity" evidence="1">
    <location>
        <begin position="71"/>
        <end position="104"/>
    </location>
</feature>
<evidence type="ECO:0000313" key="3">
    <source>
        <dbReference type="Proteomes" id="UP001152607"/>
    </source>
</evidence>
<comment type="caution">
    <text evidence="2">The sequence shown here is derived from an EMBL/GenBank/DDBJ whole genome shotgun (WGS) entry which is preliminary data.</text>
</comment>
<name>A0A9W4UNX4_9PLEO</name>
<reference evidence="2" key="1">
    <citation type="submission" date="2023-01" db="EMBL/GenBank/DDBJ databases">
        <authorList>
            <person name="Van Ghelder C."/>
            <person name="Rancurel C."/>
        </authorList>
    </citation>
    <scope>NUCLEOTIDE SEQUENCE</scope>
    <source>
        <strain evidence="2">CNCM I-4278</strain>
    </source>
</reference>
<evidence type="ECO:0000256" key="1">
    <source>
        <dbReference type="SAM" id="MobiDB-lite"/>
    </source>
</evidence>
<feature type="region of interest" description="Disordered" evidence="1">
    <location>
        <begin position="63"/>
        <end position="163"/>
    </location>
</feature>
<gene>
    <name evidence="2" type="ORF">PDIGIT_LOCUS12809</name>
</gene>
<dbReference type="Proteomes" id="UP001152607">
    <property type="component" value="Unassembled WGS sequence"/>
</dbReference>
<proteinExistence type="predicted"/>
<protein>
    <submittedName>
        <fullName evidence="2">Uncharacterized protein</fullName>
    </submittedName>
</protein>
<dbReference type="EMBL" id="CAOQHR010000009">
    <property type="protein sequence ID" value="CAI6339646.1"/>
    <property type="molecule type" value="Genomic_DNA"/>
</dbReference>
<feature type="region of interest" description="Disordered" evidence="1">
    <location>
        <begin position="1"/>
        <end position="26"/>
    </location>
</feature>
<organism evidence="2 3">
    <name type="scientific">Periconia digitata</name>
    <dbReference type="NCBI Taxonomy" id="1303443"/>
    <lineage>
        <taxon>Eukaryota</taxon>
        <taxon>Fungi</taxon>
        <taxon>Dikarya</taxon>
        <taxon>Ascomycota</taxon>
        <taxon>Pezizomycotina</taxon>
        <taxon>Dothideomycetes</taxon>
        <taxon>Pleosporomycetidae</taxon>
        <taxon>Pleosporales</taxon>
        <taxon>Massarineae</taxon>
        <taxon>Periconiaceae</taxon>
        <taxon>Periconia</taxon>
    </lineage>
</organism>
<sequence>MAKSRSSSEQLPSSTPGGSPAPYGFASYYNTATLNAQHAVGTQPYPPPRRKKLPMLALMPFAAGVHPSPKPQSLQIPYQQQQTQQSLQIPHLQTRQQQHPLQIPHQHHHHHHQGQNQQHNHYKFQQYQPPSHQYQQHPQSQAQAQPTSATYTPVPPSMKTTPT</sequence>
<evidence type="ECO:0000313" key="2">
    <source>
        <dbReference type="EMBL" id="CAI6339646.1"/>
    </source>
</evidence>
<dbReference type="AlphaFoldDB" id="A0A9W4UNX4"/>
<feature type="compositionally biased region" description="Low complexity" evidence="1">
    <location>
        <begin position="114"/>
        <end position="152"/>
    </location>
</feature>